<name>A0ABR2JS18_9EUKA</name>
<dbReference type="InterPro" id="IPR035991">
    <property type="entry name" value="Casein_kinase_II_beta-like"/>
</dbReference>
<dbReference type="InterPro" id="IPR016149">
    <property type="entry name" value="Casein_kin_II_reg-sub_N"/>
</dbReference>
<dbReference type="Gene3D" id="1.10.1820.10">
    <property type="entry name" value="protein kinase ck2 holoenzyme, chain C, domain 1"/>
    <property type="match status" value="1"/>
</dbReference>
<dbReference type="InterPro" id="IPR000704">
    <property type="entry name" value="Casein_kinase_II_reg-sub"/>
</dbReference>
<sequence>MSSVRHYYNRSHAHRIDLRDPQSDYNQKQNEQPEGFQDWKKDFLNRRENQWLCDIPDDFIQDRFNTYGLQDEVKDLSVYCDIIQGKYNTAMLPKSCEREIAKNLPMVYGLIHSRYILSPDGLNAVKNKYKRSVYGTCPRLNCNNVSLLPIGLSSMMNVSNVKAFCPCCREVYEARPVNHLDGAFFGPNMAHIFLDEMKKNKESLPFRYIPTQHTAFGFRTRNSSFQSGNNHDD</sequence>
<dbReference type="PANTHER" id="PTHR11740">
    <property type="entry name" value="CASEIN KINASE II SUBUNIT BETA"/>
    <property type="match status" value="1"/>
</dbReference>
<dbReference type="SUPFAM" id="SSF57798">
    <property type="entry name" value="Casein kinase II beta subunit"/>
    <property type="match status" value="1"/>
</dbReference>
<dbReference type="Gene3D" id="2.20.25.20">
    <property type="match status" value="1"/>
</dbReference>
<dbReference type="PANTHER" id="PTHR11740:SF0">
    <property type="entry name" value="CASEIN KINASE II SUBUNIT BETA"/>
    <property type="match status" value="1"/>
</dbReference>
<organism evidence="4 5">
    <name type="scientific">Tritrichomonas musculus</name>
    <dbReference type="NCBI Taxonomy" id="1915356"/>
    <lineage>
        <taxon>Eukaryota</taxon>
        <taxon>Metamonada</taxon>
        <taxon>Parabasalia</taxon>
        <taxon>Tritrichomonadida</taxon>
        <taxon>Tritrichomonadidae</taxon>
        <taxon>Tritrichomonas</taxon>
    </lineage>
</organism>
<dbReference type="SMART" id="SM01085">
    <property type="entry name" value="CK_II_beta"/>
    <property type="match status" value="1"/>
</dbReference>
<dbReference type="Proteomes" id="UP001470230">
    <property type="component" value="Unassembled WGS sequence"/>
</dbReference>
<evidence type="ECO:0000313" key="4">
    <source>
        <dbReference type="EMBL" id="KAK8881575.1"/>
    </source>
</evidence>
<evidence type="ECO:0000313" key="5">
    <source>
        <dbReference type="Proteomes" id="UP001470230"/>
    </source>
</evidence>
<evidence type="ECO:0000256" key="3">
    <source>
        <dbReference type="SAM" id="MobiDB-lite"/>
    </source>
</evidence>
<comment type="subunit">
    <text evidence="2">Tetramer of two alpha and two beta subunits.</text>
</comment>
<dbReference type="PRINTS" id="PR00472">
    <property type="entry name" value="CASNKINASEII"/>
</dbReference>
<evidence type="ECO:0000256" key="1">
    <source>
        <dbReference type="ARBA" id="ARBA00006941"/>
    </source>
</evidence>
<feature type="compositionally biased region" description="Polar residues" evidence="3">
    <location>
        <begin position="23"/>
        <end position="32"/>
    </location>
</feature>
<comment type="caution">
    <text evidence="4">The sequence shown here is derived from an EMBL/GenBank/DDBJ whole genome shotgun (WGS) entry which is preliminary data.</text>
</comment>
<protein>
    <recommendedName>
        <fullName evidence="2">Casein kinase II subunit beta</fullName>
        <shortName evidence="2">CK II beta</shortName>
    </recommendedName>
</protein>
<evidence type="ECO:0000256" key="2">
    <source>
        <dbReference type="RuleBase" id="RU361268"/>
    </source>
</evidence>
<accession>A0ABR2JS18</accession>
<dbReference type="PROSITE" id="PS01101">
    <property type="entry name" value="CK2_BETA"/>
    <property type="match status" value="1"/>
</dbReference>
<proteinExistence type="inferred from homology"/>
<reference evidence="4 5" key="1">
    <citation type="submission" date="2024-04" db="EMBL/GenBank/DDBJ databases">
        <title>Tritrichomonas musculus Genome.</title>
        <authorList>
            <person name="Alves-Ferreira E."/>
            <person name="Grigg M."/>
            <person name="Lorenzi H."/>
            <person name="Galac M."/>
        </authorList>
    </citation>
    <scope>NUCLEOTIDE SEQUENCE [LARGE SCALE GENOMIC DNA]</scope>
    <source>
        <strain evidence="4 5">EAF2021</strain>
    </source>
</reference>
<dbReference type="EMBL" id="JAPFFF010000010">
    <property type="protein sequence ID" value="KAK8881575.1"/>
    <property type="molecule type" value="Genomic_DNA"/>
</dbReference>
<keyword evidence="5" id="KW-1185">Reference proteome</keyword>
<comment type="similarity">
    <text evidence="1 2">Belongs to the casein kinase 2 subunit beta family.</text>
</comment>
<dbReference type="Pfam" id="PF01214">
    <property type="entry name" value="CK_II_beta"/>
    <property type="match status" value="1"/>
</dbReference>
<feature type="region of interest" description="Disordered" evidence="3">
    <location>
        <begin position="18"/>
        <end position="37"/>
    </location>
</feature>
<gene>
    <name evidence="4" type="ORF">M9Y10_004319</name>
</gene>